<evidence type="ECO:0000256" key="1">
    <source>
        <dbReference type="ARBA" id="ARBA00007788"/>
    </source>
</evidence>
<dbReference type="PROSITE" id="PS00715">
    <property type="entry name" value="SIGMA70_1"/>
    <property type="match status" value="1"/>
</dbReference>
<dbReference type="GO" id="GO:0016987">
    <property type="term" value="F:sigma factor activity"/>
    <property type="evidence" value="ECO:0007669"/>
    <property type="project" value="UniProtKB-KW"/>
</dbReference>
<comment type="similarity">
    <text evidence="1 6">Belongs to the sigma-70 factor family.</text>
</comment>
<keyword evidence="4 6" id="KW-0238">DNA-binding</keyword>
<keyword evidence="2 6" id="KW-0805">Transcription regulation</keyword>
<dbReference type="Gene3D" id="1.10.601.10">
    <property type="entry name" value="RNA Polymerase Primary Sigma Factor"/>
    <property type="match status" value="2"/>
</dbReference>
<dbReference type="InterPro" id="IPR050239">
    <property type="entry name" value="Sigma-70_RNA_pol_init_factors"/>
</dbReference>
<evidence type="ECO:0000256" key="6">
    <source>
        <dbReference type="RuleBase" id="RU362124"/>
    </source>
</evidence>
<evidence type="ECO:0000313" key="11">
    <source>
        <dbReference type="Proteomes" id="UP000545493"/>
    </source>
</evidence>
<dbReference type="InterPro" id="IPR009042">
    <property type="entry name" value="RNA_pol_sigma70_r1_2"/>
</dbReference>
<proteinExistence type="inferred from homology"/>
<protein>
    <recommendedName>
        <fullName evidence="6">RNA polymerase sigma factor</fullName>
    </recommendedName>
</protein>
<dbReference type="SUPFAM" id="SSF88659">
    <property type="entry name" value="Sigma3 and sigma4 domains of RNA polymerase sigma factors"/>
    <property type="match status" value="2"/>
</dbReference>
<feature type="region of interest" description="Disordered" evidence="7">
    <location>
        <begin position="1"/>
        <end position="23"/>
    </location>
</feature>
<dbReference type="Pfam" id="PF04539">
    <property type="entry name" value="Sigma70_r3"/>
    <property type="match status" value="1"/>
</dbReference>
<sequence>MKTAEVEGTTDNDPPGRHSPGTGLLADYLERIGRTRLLTREEEIQLAKRIEAGLYAEHLLTQHPDDHDAGTRVALLAVVEDGAAATREMLEANLRLVVSVAKRYVGHGIPLPDLIQEGNIGLIHAVRKHDYKLGFKFSTYATWWIRQSITRALTDQSRLIRLPARVVDQLNRVARARRDLVVRLGRQPQAEELAQESGMTVLDIIELQGYDQEPASLDEHIGEDATTSLADLLRHHEHSDDLADSVSYRLLRADINAALATLQPRERDVISRRCGLDDGRQRTLEEIGREFGVTKERIRQIERRTLRKLREPERCERLHRYVS</sequence>
<evidence type="ECO:0000256" key="7">
    <source>
        <dbReference type="SAM" id="MobiDB-lite"/>
    </source>
</evidence>
<keyword evidence="11" id="KW-1185">Reference proteome</keyword>
<keyword evidence="3 6" id="KW-0731">Sigma factor</keyword>
<evidence type="ECO:0000256" key="3">
    <source>
        <dbReference type="ARBA" id="ARBA00023082"/>
    </source>
</evidence>
<dbReference type="GO" id="GO:0003677">
    <property type="term" value="F:DNA binding"/>
    <property type="evidence" value="ECO:0007669"/>
    <property type="project" value="UniProtKB-KW"/>
</dbReference>
<feature type="domain" description="RNA polymerase sigma-70" evidence="9">
    <location>
        <begin position="283"/>
        <end position="309"/>
    </location>
</feature>
<dbReference type="InterPro" id="IPR007624">
    <property type="entry name" value="RNA_pol_sigma70_r3"/>
</dbReference>
<evidence type="ECO:0000259" key="8">
    <source>
        <dbReference type="PROSITE" id="PS00715"/>
    </source>
</evidence>
<evidence type="ECO:0000256" key="2">
    <source>
        <dbReference type="ARBA" id="ARBA00023015"/>
    </source>
</evidence>
<keyword evidence="5 6" id="KW-0804">Transcription</keyword>
<dbReference type="InterPro" id="IPR036388">
    <property type="entry name" value="WH-like_DNA-bd_sf"/>
</dbReference>
<gene>
    <name evidence="10" type="ORF">FHU38_003428</name>
</gene>
<dbReference type="RefSeq" id="WP_167172613.1">
    <property type="nucleotide sequence ID" value="NZ_JAAOYM010000001.1"/>
</dbReference>
<dbReference type="Pfam" id="PF04542">
    <property type="entry name" value="Sigma70_r2"/>
    <property type="match status" value="1"/>
</dbReference>
<evidence type="ECO:0000256" key="4">
    <source>
        <dbReference type="ARBA" id="ARBA00023125"/>
    </source>
</evidence>
<accession>A0A7X5URX2</accession>
<dbReference type="PANTHER" id="PTHR30603:SF60">
    <property type="entry name" value="RNA POLYMERASE SIGMA FACTOR RPOD"/>
    <property type="match status" value="1"/>
</dbReference>
<evidence type="ECO:0000256" key="5">
    <source>
        <dbReference type="ARBA" id="ARBA00023163"/>
    </source>
</evidence>
<name>A0A7X5URX2_9PSEU</name>
<dbReference type="SUPFAM" id="SSF88946">
    <property type="entry name" value="Sigma2 domain of RNA polymerase sigma factors"/>
    <property type="match status" value="1"/>
</dbReference>
<dbReference type="GO" id="GO:0006352">
    <property type="term" value="P:DNA-templated transcription initiation"/>
    <property type="evidence" value="ECO:0007669"/>
    <property type="project" value="InterPro"/>
</dbReference>
<dbReference type="EMBL" id="JAAOYM010000001">
    <property type="protein sequence ID" value="NIJ13084.1"/>
    <property type="molecule type" value="Genomic_DNA"/>
</dbReference>
<dbReference type="InterPro" id="IPR014284">
    <property type="entry name" value="RNA_pol_sigma-70_dom"/>
</dbReference>
<dbReference type="InterPro" id="IPR000943">
    <property type="entry name" value="RNA_pol_sigma70"/>
</dbReference>
<feature type="domain" description="RNA polymerase sigma-70" evidence="8">
    <location>
        <begin position="113"/>
        <end position="126"/>
    </location>
</feature>
<comment type="caution">
    <text evidence="10">The sequence shown here is derived from an EMBL/GenBank/DDBJ whole genome shotgun (WGS) entry which is preliminary data.</text>
</comment>
<dbReference type="Pfam" id="PF04545">
    <property type="entry name" value="Sigma70_r4"/>
    <property type="match status" value="1"/>
</dbReference>
<evidence type="ECO:0000259" key="9">
    <source>
        <dbReference type="PROSITE" id="PS00716"/>
    </source>
</evidence>
<comment type="function">
    <text evidence="6">Sigma factors are initiation factors that promote the attachment of RNA polymerase to specific initiation sites and are then released.</text>
</comment>
<dbReference type="InterPro" id="IPR013324">
    <property type="entry name" value="RNA_pol_sigma_r3/r4-like"/>
</dbReference>
<dbReference type="InterPro" id="IPR013325">
    <property type="entry name" value="RNA_pol_sigma_r2"/>
</dbReference>
<organism evidence="10 11">
    <name type="scientific">Saccharomonospora amisosensis</name>
    <dbReference type="NCBI Taxonomy" id="1128677"/>
    <lineage>
        <taxon>Bacteria</taxon>
        <taxon>Bacillati</taxon>
        <taxon>Actinomycetota</taxon>
        <taxon>Actinomycetes</taxon>
        <taxon>Pseudonocardiales</taxon>
        <taxon>Pseudonocardiaceae</taxon>
        <taxon>Saccharomonospora</taxon>
    </lineage>
</organism>
<dbReference type="PROSITE" id="PS00716">
    <property type="entry name" value="SIGMA70_2"/>
    <property type="match status" value="1"/>
</dbReference>
<dbReference type="Gene3D" id="1.10.10.10">
    <property type="entry name" value="Winged helix-like DNA-binding domain superfamily/Winged helix DNA-binding domain"/>
    <property type="match status" value="2"/>
</dbReference>
<dbReference type="InterPro" id="IPR007627">
    <property type="entry name" value="RNA_pol_sigma70_r2"/>
</dbReference>
<dbReference type="Pfam" id="PF00140">
    <property type="entry name" value="Sigma70_r1_2"/>
    <property type="match status" value="1"/>
</dbReference>
<reference evidence="10 11" key="1">
    <citation type="submission" date="2020-03" db="EMBL/GenBank/DDBJ databases">
        <title>Sequencing the genomes of 1000 actinobacteria strains.</title>
        <authorList>
            <person name="Klenk H.-P."/>
        </authorList>
    </citation>
    <scope>NUCLEOTIDE SEQUENCE [LARGE SCALE GENOMIC DNA]</scope>
    <source>
        <strain evidence="10 11">DSM 45685</strain>
    </source>
</reference>
<dbReference type="InterPro" id="IPR007630">
    <property type="entry name" value="RNA_pol_sigma70_r4"/>
</dbReference>
<dbReference type="PRINTS" id="PR00046">
    <property type="entry name" value="SIGMA70FCT"/>
</dbReference>
<evidence type="ECO:0000313" key="10">
    <source>
        <dbReference type="EMBL" id="NIJ13084.1"/>
    </source>
</evidence>
<dbReference type="PANTHER" id="PTHR30603">
    <property type="entry name" value="RNA POLYMERASE SIGMA FACTOR RPO"/>
    <property type="match status" value="1"/>
</dbReference>
<dbReference type="AlphaFoldDB" id="A0A7X5URX2"/>
<dbReference type="Proteomes" id="UP000545493">
    <property type="component" value="Unassembled WGS sequence"/>
</dbReference>
<dbReference type="NCBIfam" id="TIGR02937">
    <property type="entry name" value="sigma70-ECF"/>
    <property type="match status" value="1"/>
</dbReference>
<dbReference type="CDD" id="cd06171">
    <property type="entry name" value="Sigma70_r4"/>
    <property type="match status" value="1"/>
</dbReference>